<proteinExistence type="predicted"/>
<reference evidence="1 2" key="1">
    <citation type="submission" date="2017-05" db="EMBL/GenBank/DDBJ databases">
        <title>Draft genome sequence of Elsinoe australis.</title>
        <authorList>
            <person name="Cheng Q."/>
        </authorList>
    </citation>
    <scope>NUCLEOTIDE SEQUENCE [LARGE SCALE GENOMIC DNA]</scope>
    <source>
        <strain evidence="1 2">NL1</strain>
    </source>
</reference>
<protein>
    <recommendedName>
        <fullName evidence="3">NB-ARC domain-containing protein</fullName>
    </recommendedName>
</protein>
<dbReference type="SUPFAM" id="SSF52540">
    <property type="entry name" value="P-loop containing nucleoside triphosphate hydrolases"/>
    <property type="match status" value="1"/>
</dbReference>
<gene>
    <name evidence="1" type="ORF">B9Z65_1443</name>
</gene>
<dbReference type="OrthoDB" id="20872at2759"/>
<evidence type="ECO:0000313" key="1">
    <source>
        <dbReference type="EMBL" id="PSK34860.1"/>
    </source>
</evidence>
<dbReference type="EMBL" id="NHZQ01000445">
    <property type="protein sequence ID" value="PSK34860.1"/>
    <property type="molecule type" value="Genomic_DNA"/>
</dbReference>
<dbReference type="STRING" id="40998.A0A2P7YFW4"/>
<evidence type="ECO:0000313" key="2">
    <source>
        <dbReference type="Proteomes" id="UP000243723"/>
    </source>
</evidence>
<sequence length="153" mass="17066">MNTSTGLQKNYAQLGGSYNTQNNSHINNYFSGTAKSPPLQPTSSVPFPRDRNFVDREALHEVDAIIKAGRSCALVGLGGVGKSQIAIEYSYRVRESFSDTWVFWIHASSAARFDGDVQRLTTRLKIIPSNDGISNPFLIFHNWLSDEQNGNWL</sequence>
<organism evidence="1 2">
    <name type="scientific">Elsinoe australis</name>
    <dbReference type="NCBI Taxonomy" id="40998"/>
    <lineage>
        <taxon>Eukaryota</taxon>
        <taxon>Fungi</taxon>
        <taxon>Dikarya</taxon>
        <taxon>Ascomycota</taxon>
        <taxon>Pezizomycotina</taxon>
        <taxon>Dothideomycetes</taxon>
        <taxon>Dothideomycetidae</taxon>
        <taxon>Myriangiales</taxon>
        <taxon>Elsinoaceae</taxon>
        <taxon>Elsinoe</taxon>
    </lineage>
</organism>
<name>A0A2P7YFW4_9PEZI</name>
<dbReference type="InterPro" id="IPR027417">
    <property type="entry name" value="P-loop_NTPase"/>
</dbReference>
<comment type="caution">
    <text evidence="1">The sequence shown here is derived from an EMBL/GenBank/DDBJ whole genome shotgun (WGS) entry which is preliminary data.</text>
</comment>
<accession>A0A2P7YFW4</accession>
<dbReference type="PANTHER" id="PTHR47691:SF3">
    <property type="entry name" value="HTH-TYPE TRANSCRIPTIONAL REGULATOR RV0890C-RELATED"/>
    <property type="match status" value="1"/>
</dbReference>
<dbReference type="Proteomes" id="UP000243723">
    <property type="component" value="Unassembled WGS sequence"/>
</dbReference>
<evidence type="ECO:0008006" key="3">
    <source>
        <dbReference type="Google" id="ProtNLM"/>
    </source>
</evidence>
<dbReference type="PANTHER" id="PTHR47691">
    <property type="entry name" value="REGULATOR-RELATED"/>
    <property type="match status" value="1"/>
</dbReference>
<dbReference type="AlphaFoldDB" id="A0A2P7YFW4"/>
<keyword evidence="2" id="KW-1185">Reference proteome</keyword>
<dbReference type="Gene3D" id="3.40.50.300">
    <property type="entry name" value="P-loop containing nucleotide triphosphate hydrolases"/>
    <property type="match status" value="1"/>
</dbReference>